<feature type="domain" description="O-methyltransferase C-terminal" evidence="4">
    <location>
        <begin position="40"/>
        <end position="96"/>
    </location>
</feature>
<keyword evidence="2" id="KW-0808">Transferase</keyword>
<reference evidence="5 6" key="1">
    <citation type="journal article" date="2019" name="Nat. Plants">
        <title>Genome sequencing of Musa balbisiana reveals subgenome evolution and function divergence in polyploid bananas.</title>
        <authorList>
            <person name="Yao X."/>
        </authorList>
    </citation>
    <scope>NUCLEOTIDE SEQUENCE [LARGE SCALE GENOMIC DNA]</scope>
    <source>
        <strain evidence="6">cv. DH-PKW</strain>
        <tissue evidence="5">Leaves</tissue>
    </source>
</reference>
<dbReference type="Pfam" id="PF00891">
    <property type="entry name" value="Methyltransf_2"/>
    <property type="match status" value="1"/>
</dbReference>
<dbReference type="PANTHER" id="PTHR11746">
    <property type="entry name" value="O-METHYLTRANSFERASE"/>
    <property type="match status" value="1"/>
</dbReference>
<dbReference type="EMBL" id="PYDT01000010">
    <property type="protein sequence ID" value="THU47870.1"/>
    <property type="molecule type" value="Genomic_DNA"/>
</dbReference>
<organism evidence="5 6">
    <name type="scientific">Musa balbisiana</name>
    <name type="common">Banana</name>
    <dbReference type="NCBI Taxonomy" id="52838"/>
    <lineage>
        <taxon>Eukaryota</taxon>
        <taxon>Viridiplantae</taxon>
        <taxon>Streptophyta</taxon>
        <taxon>Embryophyta</taxon>
        <taxon>Tracheophyta</taxon>
        <taxon>Spermatophyta</taxon>
        <taxon>Magnoliopsida</taxon>
        <taxon>Liliopsida</taxon>
        <taxon>Zingiberales</taxon>
        <taxon>Musaceae</taxon>
        <taxon>Musa</taxon>
    </lineage>
</organism>
<evidence type="ECO:0000256" key="2">
    <source>
        <dbReference type="ARBA" id="ARBA00022679"/>
    </source>
</evidence>
<evidence type="ECO:0000313" key="5">
    <source>
        <dbReference type="EMBL" id="THU47870.1"/>
    </source>
</evidence>
<dbReference type="AlphaFoldDB" id="A0A4S8IHV0"/>
<evidence type="ECO:0000256" key="1">
    <source>
        <dbReference type="ARBA" id="ARBA00022603"/>
    </source>
</evidence>
<dbReference type="InterPro" id="IPR029063">
    <property type="entry name" value="SAM-dependent_MTases_sf"/>
</dbReference>
<gene>
    <name evidence="5" type="ORF">C4D60_Mb09t20210</name>
</gene>
<name>A0A4S8IHV0_MUSBA</name>
<dbReference type="GO" id="GO:0008171">
    <property type="term" value="F:O-methyltransferase activity"/>
    <property type="evidence" value="ECO:0007669"/>
    <property type="project" value="InterPro"/>
</dbReference>
<accession>A0A4S8IHV0</accession>
<keyword evidence="3" id="KW-0949">S-adenosyl-L-methionine</keyword>
<dbReference type="GO" id="GO:0032259">
    <property type="term" value="P:methylation"/>
    <property type="evidence" value="ECO:0007669"/>
    <property type="project" value="UniProtKB-KW"/>
</dbReference>
<dbReference type="InterPro" id="IPR001077">
    <property type="entry name" value="COMT_C"/>
</dbReference>
<dbReference type="Gene3D" id="3.40.50.150">
    <property type="entry name" value="Vaccinia Virus protein VP39"/>
    <property type="match status" value="1"/>
</dbReference>
<dbReference type="SUPFAM" id="SSF53335">
    <property type="entry name" value="S-adenosyl-L-methionine-dependent methyltransferases"/>
    <property type="match status" value="1"/>
</dbReference>
<dbReference type="InterPro" id="IPR016461">
    <property type="entry name" value="COMT-like"/>
</dbReference>
<keyword evidence="1" id="KW-0489">Methyltransferase</keyword>
<evidence type="ECO:0000256" key="3">
    <source>
        <dbReference type="ARBA" id="ARBA00022691"/>
    </source>
</evidence>
<dbReference type="Proteomes" id="UP000317650">
    <property type="component" value="Chromosome 9"/>
</dbReference>
<comment type="caution">
    <text evidence="5">The sequence shown here is derived from an EMBL/GenBank/DDBJ whole genome shotgun (WGS) entry which is preliminary data.</text>
</comment>
<keyword evidence="6" id="KW-1185">Reference proteome</keyword>
<evidence type="ECO:0000313" key="6">
    <source>
        <dbReference type="Proteomes" id="UP000317650"/>
    </source>
</evidence>
<proteinExistence type="predicted"/>
<dbReference type="PROSITE" id="PS51683">
    <property type="entry name" value="SAM_OMT_II"/>
    <property type="match status" value="1"/>
</dbReference>
<dbReference type="STRING" id="52838.A0A4S8IHV0"/>
<protein>
    <recommendedName>
        <fullName evidence="4">O-methyltransferase C-terminal domain-containing protein</fullName>
    </recommendedName>
</protein>
<evidence type="ECO:0000259" key="4">
    <source>
        <dbReference type="Pfam" id="PF00891"/>
    </source>
</evidence>
<sequence>MLLPRSRLLLRVKNSNRSDSSYGFGLEGGFPTKTANEKFLFDYMSSDPRFNKVFNEGMRGHSSIIIKNLLSVYSGFDDMEGLVDVGGNDGATLQMIT</sequence>